<comment type="caution">
    <text evidence="2">The sequence shown here is derived from an EMBL/GenBank/DDBJ whole genome shotgun (WGS) entry which is preliminary data.</text>
</comment>
<dbReference type="RefSeq" id="WP_068704960.1">
    <property type="nucleotide sequence ID" value="NZ_MAKX01000013.1"/>
</dbReference>
<keyword evidence="3" id="KW-1185">Reference proteome</keyword>
<dbReference type="Pfam" id="PF13648">
    <property type="entry name" value="Lipocalin_4"/>
    <property type="match status" value="1"/>
</dbReference>
<dbReference type="AlphaFoldDB" id="A0A1B9XY22"/>
<evidence type="ECO:0000259" key="1">
    <source>
        <dbReference type="Pfam" id="PF13648"/>
    </source>
</evidence>
<evidence type="ECO:0000313" key="2">
    <source>
        <dbReference type="EMBL" id="OCK42429.1"/>
    </source>
</evidence>
<reference evidence="2 3" key="1">
    <citation type="submission" date="2016-06" db="EMBL/GenBank/DDBJ databases">
        <title>Draft Genome Sequence of Tenacibaculum soleae UCD-KL19.</title>
        <authorList>
            <person name="Eisen J.A."/>
            <person name="Coil D.A."/>
            <person name="Lujan K.M."/>
        </authorList>
    </citation>
    <scope>NUCLEOTIDE SEQUENCE [LARGE SCALE GENOMIC DNA]</scope>
    <source>
        <strain evidence="2 3">UCD-KL19</strain>
    </source>
</reference>
<accession>A0A1B9XY22</accession>
<proteinExistence type="predicted"/>
<dbReference type="InterPro" id="IPR024311">
    <property type="entry name" value="Lipocalin-like"/>
</dbReference>
<dbReference type="EMBL" id="MAKX01000013">
    <property type="protein sequence ID" value="OCK42429.1"/>
    <property type="molecule type" value="Genomic_DNA"/>
</dbReference>
<protein>
    <recommendedName>
        <fullName evidence="1">Lipocalin-like domain-containing protein</fullName>
    </recommendedName>
</protein>
<name>A0A1B9XY22_9FLAO</name>
<dbReference type="Proteomes" id="UP000093186">
    <property type="component" value="Unassembled WGS sequence"/>
</dbReference>
<gene>
    <name evidence="2" type="ORF">BA195_09630</name>
</gene>
<dbReference type="OrthoDB" id="1190036at2"/>
<dbReference type="PROSITE" id="PS51257">
    <property type="entry name" value="PROKAR_LIPOPROTEIN"/>
    <property type="match status" value="1"/>
</dbReference>
<feature type="domain" description="Lipocalin-like" evidence="1">
    <location>
        <begin position="28"/>
        <end position="109"/>
    </location>
</feature>
<sequence length="131" mass="14689">MKRLLILSITILTLISCSSNDDNLDPFIGTWSFSAVDGTEVDECSQKTTLTILENGNFINDHYELIDDKCELENTNKGTWINRSGGNYGITQDGSTKESVNKVTFTNNNNTFSFNETDDDGTVEIITYKRK</sequence>
<organism evidence="2 3">
    <name type="scientific">Tenacibaculum soleae</name>
    <dbReference type="NCBI Taxonomy" id="447689"/>
    <lineage>
        <taxon>Bacteria</taxon>
        <taxon>Pseudomonadati</taxon>
        <taxon>Bacteroidota</taxon>
        <taxon>Flavobacteriia</taxon>
        <taxon>Flavobacteriales</taxon>
        <taxon>Flavobacteriaceae</taxon>
        <taxon>Tenacibaculum</taxon>
    </lineage>
</organism>
<evidence type="ECO:0000313" key="3">
    <source>
        <dbReference type="Proteomes" id="UP000093186"/>
    </source>
</evidence>